<proteinExistence type="inferred from homology"/>
<evidence type="ECO:0000256" key="4">
    <source>
        <dbReference type="ARBA" id="ARBA00022475"/>
    </source>
</evidence>
<keyword evidence="6 8" id="KW-1133">Transmembrane helix</keyword>
<evidence type="ECO:0000256" key="8">
    <source>
        <dbReference type="SAM" id="Phobius"/>
    </source>
</evidence>
<dbReference type="GO" id="GO:0055085">
    <property type="term" value="P:transmembrane transport"/>
    <property type="evidence" value="ECO:0007669"/>
    <property type="project" value="InterPro"/>
</dbReference>
<keyword evidence="4" id="KW-1003">Cell membrane</keyword>
<dbReference type="PANTHER" id="PTHR31686:SF1">
    <property type="entry name" value="SULFITE EFFLUX PUMP SSU1"/>
    <property type="match status" value="1"/>
</dbReference>
<feature type="transmembrane region" description="Helical" evidence="8">
    <location>
        <begin position="269"/>
        <end position="294"/>
    </location>
</feature>
<evidence type="ECO:0000256" key="5">
    <source>
        <dbReference type="ARBA" id="ARBA00022692"/>
    </source>
</evidence>
<dbReference type="Gene3D" id="1.50.10.150">
    <property type="entry name" value="Voltage-dependent anion channel"/>
    <property type="match status" value="1"/>
</dbReference>
<sequence>MKANRFAAVMGTGIVANAAVTLPVQVGGQRQVAAVVWAAAATLLVALVVHPRTTETRNGALPMAVLTVGAGALLAGGAWIGDTAAVALDAVLWCVGTGIGLVTMGAALHKRKVGPPDPTWLLPVVPPLVSASTGALLLPHVPGALRPGLLGACVVLFGAGLPVAAVTLARVCRGPRTAPAVWIVLGPLGQSATAALLLGRATGHATAALWFAGPVLLAAFGWGVGAAIVTVAAVRRGLPFSLGWWSFTFPVGTVVTGMTGVAVQTGSPAAAWLAVALYAVLVAAWITVVSRTVLRKPFLQKPSARAVNGRGAEGTLLGDMV</sequence>
<feature type="transmembrane region" description="Helical" evidence="8">
    <location>
        <begin position="31"/>
        <end position="49"/>
    </location>
</feature>
<evidence type="ECO:0000313" key="10">
    <source>
        <dbReference type="Proteomes" id="UP000660611"/>
    </source>
</evidence>
<organism evidence="9 10">
    <name type="scientific">Dactylosporangium siamense</name>
    <dbReference type="NCBI Taxonomy" id="685454"/>
    <lineage>
        <taxon>Bacteria</taxon>
        <taxon>Bacillati</taxon>
        <taxon>Actinomycetota</taxon>
        <taxon>Actinomycetes</taxon>
        <taxon>Micromonosporales</taxon>
        <taxon>Micromonosporaceae</taxon>
        <taxon>Dactylosporangium</taxon>
    </lineage>
</organism>
<feature type="transmembrane region" description="Helical" evidence="8">
    <location>
        <begin position="147"/>
        <end position="168"/>
    </location>
</feature>
<feature type="transmembrane region" description="Helical" evidence="8">
    <location>
        <begin position="180"/>
        <end position="201"/>
    </location>
</feature>
<evidence type="ECO:0000256" key="3">
    <source>
        <dbReference type="ARBA" id="ARBA00022448"/>
    </source>
</evidence>
<comment type="subcellular location">
    <subcellularLocation>
        <location evidence="1">Cell membrane</location>
        <topology evidence="1">Multi-pass membrane protein</topology>
    </subcellularLocation>
</comment>
<dbReference type="InterPro" id="IPR004695">
    <property type="entry name" value="SLAC1/Mae1/Ssu1/TehA"/>
</dbReference>
<keyword evidence="3" id="KW-0813">Transport</keyword>
<dbReference type="InterPro" id="IPR051629">
    <property type="entry name" value="Sulfite_efflux_TDT"/>
</dbReference>
<feature type="transmembrane region" description="Helical" evidence="8">
    <location>
        <begin position="207"/>
        <end position="232"/>
    </location>
</feature>
<dbReference type="InterPro" id="IPR038665">
    <property type="entry name" value="Voltage-dep_anion_channel_sf"/>
</dbReference>
<dbReference type="GO" id="GO:0005886">
    <property type="term" value="C:plasma membrane"/>
    <property type="evidence" value="ECO:0007669"/>
    <property type="project" value="UniProtKB-SubCell"/>
</dbReference>
<protein>
    <submittedName>
        <fullName evidence="9">C4-dicarboxylate ABC transporter</fullName>
    </submittedName>
</protein>
<dbReference type="RefSeq" id="WP_203849067.1">
    <property type="nucleotide sequence ID" value="NZ_BAAAVW010000018.1"/>
</dbReference>
<dbReference type="PANTHER" id="PTHR31686">
    <property type="match status" value="1"/>
</dbReference>
<feature type="transmembrane region" description="Helical" evidence="8">
    <location>
        <begin position="244"/>
        <end position="263"/>
    </location>
</feature>
<evidence type="ECO:0000313" key="9">
    <source>
        <dbReference type="EMBL" id="GIG47327.1"/>
    </source>
</evidence>
<accession>A0A919PPF0</accession>
<feature type="transmembrane region" description="Helical" evidence="8">
    <location>
        <begin position="120"/>
        <end position="141"/>
    </location>
</feature>
<keyword evidence="10" id="KW-1185">Reference proteome</keyword>
<keyword evidence="7 8" id="KW-0472">Membrane</keyword>
<dbReference type="AlphaFoldDB" id="A0A919PPF0"/>
<name>A0A919PPF0_9ACTN</name>
<gene>
    <name evidence="9" type="ORF">Dsi01nite_053680</name>
</gene>
<keyword evidence="5 8" id="KW-0812">Transmembrane</keyword>
<evidence type="ECO:0000256" key="1">
    <source>
        <dbReference type="ARBA" id="ARBA00004651"/>
    </source>
</evidence>
<feature type="transmembrane region" description="Helical" evidence="8">
    <location>
        <begin position="86"/>
        <end position="108"/>
    </location>
</feature>
<comment type="similarity">
    <text evidence="2">Belongs to the tellurite-resistance/dicarboxylate transporter (TDT) family.</text>
</comment>
<evidence type="ECO:0000256" key="7">
    <source>
        <dbReference type="ARBA" id="ARBA00023136"/>
    </source>
</evidence>
<dbReference type="Pfam" id="PF03595">
    <property type="entry name" value="SLAC1"/>
    <property type="match status" value="1"/>
</dbReference>
<comment type="caution">
    <text evidence="9">The sequence shown here is derived from an EMBL/GenBank/DDBJ whole genome shotgun (WGS) entry which is preliminary data.</text>
</comment>
<feature type="transmembrane region" description="Helical" evidence="8">
    <location>
        <begin position="61"/>
        <end position="80"/>
    </location>
</feature>
<dbReference type="EMBL" id="BONQ01000083">
    <property type="protein sequence ID" value="GIG47327.1"/>
    <property type="molecule type" value="Genomic_DNA"/>
</dbReference>
<dbReference type="Proteomes" id="UP000660611">
    <property type="component" value="Unassembled WGS sequence"/>
</dbReference>
<reference evidence="9" key="1">
    <citation type="submission" date="2021-01" db="EMBL/GenBank/DDBJ databases">
        <title>Whole genome shotgun sequence of Dactylosporangium siamense NBRC 106093.</title>
        <authorList>
            <person name="Komaki H."/>
            <person name="Tamura T."/>
        </authorList>
    </citation>
    <scope>NUCLEOTIDE SEQUENCE</scope>
    <source>
        <strain evidence="9">NBRC 106093</strain>
    </source>
</reference>
<evidence type="ECO:0000256" key="6">
    <source>
        <dbReference type="ARBA" id="ARBA00022989"/>
    </source>
</evidence>
<evidence type="ECO:0000256" key="2">
    <source>
        <dbReference type="ARBA" id="ARBA00008566"/>
    </source>
</evidence>